<protein>
    <submittedName>
        <fullName evidence="2">Uncharacterized protein</fullName>
    </submittedName>
</protein>
<keyword evidence="1" id="KW-0812">Transmembrane</keyword>
<feature type="transmembrane region" description="Helical" evidence="1">
    <location>
        <begin position="68"/>
        <end position="85"/>
    </location>
</feature>
<feature type="transmembrane region" description="Helical" evidence="1">
    <location>
        <begin position="97"/>
        <end position="117"/>
    </location>
</feature>
<organism evidence="2 3">
    <name type="scientific">Zoogloea oleivorans</name>
    <dbReference type="NCBI Taxonomy" id="1552750"/>
    <lineage>
        <taxon>Bacteria</taxon>
        <taxon>Pseudomonadati</taxon>
        <taxon>Pseudomonadota</taxon>
        <taxon>Betaproteobacteria</taxon>
        <taxon>Rhodocyclales</taxon>
        <taxon>Zoogloeaceae</taxon>
        <taxon>Zoogloea</taxon>
    </lineage>
</organism>
<evidence type="ECO:0000313" key="3">
    <source>
        <dbReference type="Proteomes" id="UP000389128"/>
    </source>
</evidence>
<evidence type="ECO:0000313" key="2">
    <source>
        <dbReference type="EMBL" id="TYC61200.1"/>
    </source>
</evidence>
<gene>
    <name evidence="2" type="ORF">ETQ85_03840</name>
</gene>
<keyword evidence="1" id="KW-1133">Transmembrane helix</keyword>
<dbReference type="RefSeq" id="WP_148577734.1">
    <property type="nucleotide sequence ID" value="NZ_SDKK01000003.1"/>
</dbReference>
<name>A0A6C2D420_9RHOO</name>
<proteinExistence type="predicted"/>
<accession>A0A6C2D420</accession>
<feature type="transmembrane region" description="Helical" evidence="1">
    <location>
        <begin position="12"/>
        <end position="37"/>
    </location>
</feature>
<evidence type="ECO:0000256" key="1">
    <source>
        <dbReference type="SAM" id="Phobius"/>
    </source>
</evidence>
<sequence>MRRSLFPSDDALPTWLHSLLLILIVSPFGVPLLWWGLQAMATAHLAPLSGPDFGQFFFGAVTLNGKPAKVAGLSLVVLGCAYFALAAQFSRLACTTLLLRALPWVLLAISTLLSLWVKAHR</sequence>
<keyword evidence="3" id="KW-1185">Reference proteome</keyword>
<dbReference type="Proteomes" id="UP000389128">
    <property type="component" value="Unassembled WGS sequence"/>
</dbReference>
<keyword evidence="1" id="KW-0472">Membrane</keyword>
<comment type="caution">
    <text evidence="2">The sequence shown here is derived from an EMBL/GenBank/DDBJ whole genome shotgun (WGS) entry which is preliminary data.</text>
</comment>
<reference evidence="2 3" key="1">
    <citation type="submission" date="2019-01" db="EMBL/GenBank/DDBJ databases">
        <title>Zoogloea oleivorans genome sequencing and assembly.</title>
        <authorList>
            <person name="Tancsics A."/>
            <person name="Farkas M."/>
            <person name="Kriszt B."/>
            <person name="Maroti G."/>
            <person name="Horvath B."/>
        </authorList>
    </citation>
    <scope>NUCLEOTIDE SEQUENCE [LARGE SCALE GENOMIC DNA]</scope>
    <source>
        <strain evidence="2 3">Buc</strain>
    </source>
</reference>
<dbReference type="EMBL" id="SDKK01000003">
    <property type="protein sequence ID" value="TYC61200.1"/>
    <property type="molecule type" value="Genomic_DNA"/>
</dbReference>
<dbReference type="AlphaFoldDB" id="A0A6C2D420"/>